<feature type="non-terminal residue" evidence="1">
    <location>
        <position position="1"/>
    </location>
</feature>
<comment type="caution">
    <text evidence="1">The sequence shown here is derived from an EMBL/GenBank/DDBJ whole genome shotgun (WGS) entry which is preliminary data.</text>
</comment>
<evidence type="ECO:0008006" key="2">
    <source>
        <dbReference type="Google" id="ProtNLM"/>
    </source>
</evidence>
<accession>A0A0F9IYY0</accession>
<sequence>FIINRIPGDPAKIVAYAKSIGLEIDATIPQDDNITEFDMEGKPVCDLPEDSASIRALYLMLDGIRIP</sequence>
<gene>
    <name evidence="1" type="ORF">LCGC14_1820330</name>
</gene>
<dbReference type="EMBL" id="LAZR01017817">
    <property type="protein sequence ID" value="KKL98845.1"/>
    <property type="molecule type" value="Genomic_DNA"/>
</dbReference>
<protein>
    <recommendedName>
        <fullName evidence="2">CobQ/CobB/MinD/ParA nucleotide binding domain-containing protein</fullName>
    </recommendedName>
</protein>
<name>A0A0F9IYY0_9ZZZZ</name>
<dbReference type="AlphaFoldDB" id="A0A0F9IYY0"/>
<proteinExistence type="predicted"/>
<reference evidence="1" key="1">
    <citation type="journal article" date="2015" name="Nature">
        <title>Complex archaea that bridge the gap between prokaryotes and eukaryotes.</title>
        <authorList>
            <person name="Spang A."/>
            <person name="Saw J.H."/>
            <person name="Jorgensen S.L."/>
            <person name="Zaremba-Niedzwiedzka K."/>
            <person name="Martijn J."/>
            <person name="Lind A.E."/>
            <person name="van Eijk R."/>
            <person name="Schleper C."/>
            <person name="Guy L."/>
            <person name="Ettema T.J."/>
        </authorList>
    </citation>
    <scope>NUCLEOTIDE SEQUENCE</scope>
</reference>
<organism evidence="1">
    <name type="scientific">marine sediment metagenome</name>
    <dbReference type="NCBI Taxonomy" id="412755"/>
    <lineage>
        <taxon>unclassified sequences</taxon>
        <taxon>metagenomes</taxon>
        <taxon>ecological metagenomes</taxon>
    </lineage>
</organism>
<evidence type="ECO:0000313" key="1">
    <source>
        <dbReference type="EMBL" id="KKL98845.1"/>
    </source>
</evidence>